<dbReference type="AlphaFoldDB" id="A0A9P0BTE9"/>
<reference evidence="2" key="1">
    <citation type="submission" date="2021-12" db="EMBL/GenBank/DDBJ databases">
        <authorList>
            <person name="King R."/>
        </authorList>
    </citation>
    <scope>NUCLEOTIDE SEQUENCE</scope>
</reference>
<evidence type="ECO:0000256" key="1">
    <source>
        <dbReference type="SAM" id="SignalP"/>
    </source>
</evidence>
<evidence type="ECO:0000313" key="3">
    <source>
        <dbReference type="Proteomes" id="UP001154114"/>
    </source>
</evidence>
<feature type="chain" id="PRO_5040437148" evidence="1">
    <location>
        <begin position="18"/>
        <end position="167"/>
    </location>
</feature>
<keyword evidence="3" id="KW-1185">Reference proteome</keyword>
<dbReference type="OrthoDB" id="7277520at2759"/>
<feature type="signal peptide" evidence="1">
    <location>
        <begin position="1"/>
        <end position="17"/>
    </location>
</feature>
<keyword evidence="1" id="KW-0732">Signal</keyword>
<sequence length="167" mass="19215">MLQNWLLLLMGVSFVYCYPHLFDTHKFKVGIEYANSIPMKGGSDRYRHRNNFDPFFVTVTATSKKGFVITYLEVTGVVDVRGQLDFKLIRGQTGSTDMVFQLVSNYTDFLSFSYLTYGIREEEYRKVANIITIPVPTNKAIRLNDAGISIFTIFLSLLCTFYKHVYA</sequence>
<protein>
    <submittedName>
        <fullName evidence="2">Uncharacterized protein</fullName>
    </submittedName>
</protein>
<dbReference type="EMBL" id="LR824020">
    <property type="protein sequence ID" value="CAH0588814.1"/>
    <property type="molecule type" value="Genomic_DNA"/>
</dbReference>
<gene>
    <name evidence="2" type="ORF">CINC_LOCUS4079</name>
</gene>
<evidence type="ECO:0000313" key="2">
    <source>
        <dbReference type="EMBL" id="CAH0588814.1"/>
    </source>
</evidence>
<proteinExistence type="predicted"/>
<organism evidence="2 3">
    <name type="scientific">Chrysodeixis includens</name>
    <name type="common">Soybean looper</name>
    <name type="synonym">Pseudoplusia includens</name>
    <dbReference type="NCBI Taxonomy" id="689277"/>
    <lineage>
        <taxon>Eukaryota</taxon>
        <taxon>Metazoa</taxon>
        <taxon>Ecdysozoa</taxon>
        <taxon>Arthropoda</taxon>
        <taxon>Hexapoda</taxon>
        <taxon>Insecta</taxon>
        <taxon>Pterygota</taxon>
        <taxon>Neoptera</taxon>
        <taxon>Endopterygota</taxon>
        <taxon>Lepidoptera</taxon>
        <taxon>Glossata</taxon>
        <taxon>Ditrysia</taxon>
        <taxon>Noctuoidea</taxon>
        <taxon>Noctuidae</taxon>
        <taxon>Plusiinae</taxon>
        <taxon>Chrysodeixis</taxon>
    </lineage>
</organism>
<name>A0A9P0BTE9_CHRIL</name>
<accession>A0A9P0BTE9</accession>
<dbReference type="Proteomes" id="UP001154114">
    <property type="component" value="Chromosome 17"/>
</dbReference>